<evidence type="ECO:0000256" key="1">
    <source>
        <dbReference type="ARBA" id="ARBA00004370"/>
    </source>
</evidence>
<evidence type="ECO:0000259" key="7">
    <source>
        <dbReference type="SMART" id="SM00563"/>
    </source>
</evidence>
<dbReference type="InterPro" id="IPR041728">
    <property type="entry name" value="GPAT/DHAPAT_LPLAT"/>
</dbReference>
<dbReference type="SMART" id="SM00563">
    <property type="entry name" value="PlsC"/>
    <property type="match status" value="1"/>
</dbReference>
<comment type="similarity">
    <text evidence="2 6">Belongs to the GPAT/DAPAT family.</text>
</comment>
<dbReference type="OrthoDB" id="5962536at2759"/>
<dbReference type="GO" id="GO:0019432">
    <property type="term" value="P:triglyceride biosynthetic process"/>
    <property type="evidence" value="ECO:0007669"/>
    <property type="project" value="TreeGrafter"/>
</dbReference>
<evidence type="ECO:0000256" key="6">
    <source>
        <dbReference type="PIRNR" id="PIRNR000437"/>
    </source>
</evidence>
<reference evidence="8 9" key="1">
    <citation type="journal article" date="2013" name="Nature">
        <title>Insights into bilaterian evolution from three spiralian genomes.</title>
        <authorList>
            <person name="Simakov O."/>
            <person name="Marletaz F."/>
            <person name="Cho S.J."/>
            <person name="Edsinger-Gonzales E."/>
            <person name="Havlak P."/>
            <person name="Hellsten U."/>
            <person name="Kuo D.H."/>
            <person name="Larsson T."/>
            <person name="Lv J."/>
            <person name="Arendt D."/>
            <person name="Savage R."/>
            <person name="Osoegawa K."/>
            <person name="de Jong P."/>
            <person name="Grimwood J."/>
            <person name="Chapman J.A."/>
            <person name="Shapiro H."/>
            <person name="Aerts A."/>
            <person name="Otillar R.P."/>
            <person name="Terry A.Y."/>
            <person name="Boore J.L."/>
            <person name="Grigoriev I.V."/>
            <person name="Lindberg D.R."/>
            <person name="Seaver E.C."/>
            <person name="Weisblat D.A."/>
            <person name="Putnam N.H."/>
            <person name="Rokhsar D.S."/>
        </authorList>
    </citation>
    <scope>NUCLEOTIDE SEQUENCE [LARGE SCALE GENOMIC DNA]</scope>
</reference>
<evidence type="ECO:0000256" key="4">
    <source>
        <dbReference type="ARBA" id="ARBA00023136"/>
    </source>
</evidence>
<keyword evidence="9" id="KW-1185">Reference proteome</keyword>
<evidence type="ECO:0000313" key="9">
    <source>
        <dbReference type="Proteomes" id="UP000030746"/>
    </source>
</evidence>
<evidence type="ECO:0000256" key="5">
    <source>
        <dbReference type="ARBA" id="ARBA00023315"/>
    </source>
</evidence>
<keyword evidence="4" id="KW-0472">Membrane</keyword>
<evidence type="ECO:0000256" key="2">
    <source>
        <dbReference type="ARBA" id="ARBA00007937"/>
    </source>
</evidence>
<feature type="domain" description="Phospholipid/glycerol acyltransferase" evidence="7">
    <location>
        <begin position="171"/>
        <end position="303"/>
    </location>
</feature>
<protein>
    <recommendedName>
        <fullName evidence="7">Phospholipid/glycerol acyltransferase domain-containing protein</fullName>
    </recommendedName>
</protein>
<organism evidence="8 9">
    <name type="scientific">Lottia gigantea</name>
    <name type="common">Giant owl limpet</name>
    <dbReference type="NCBI Taxonomy" id="225164"/>
    <lineage>
        <taxon>Eukaryota</taxon>
        <taxon>Metazoa</taxon>
        <taxon>Spiralia</taxon>
        <taxon>Lophotrochozoa</taxon>
        <taxon>Mollusca</taxon>
        <taxon>Gastropoda</taxon>
        <taxon>Patellogastropoda</taxon>
        <taxon>Lottioidea</taxon>
        <taxon>Lottiidae</taxon>
        <taxon>Lottia</taxon>
    </lineage>
</organism>
<dbReference type="InterPro" id="IPR022284">
    <property type="entry name" value="GPAT/DHAPAT"/>
</dbReference>
<dbReference type="EMBL" id="KB200701">
    <property type="protein sequence ID" value="ESP00725.1"/>
    <property type="molecule type" value="Genomic_DNA"/>
</dbReference>
<dbReference type="STRING" id="225164.V4CFC9"/>
<dbReference type="PIRSF" id="PIRSF000437">
    <property type="entry name" value="GPAT_DHAPAT"/>
    <property type="match status" value="1"/>
</dbReference>
<dbReference type="RefSeq" id="XP_009048844.1">
    <property type="nucleotide sequence ID" value="XM_009050596.1"/>
</dbReference>
<name>V4CFC9_LOTGI</name>
<dbReference type="GO" id="GO:0006072">
    <property type="term" value="P:glycerol-3-phosphate metabolic process"/>
    <property type="evidence" value="ECO:0007669"/>
    <property type="project" value="TreeGrafter"/>
</dbReference>
<dbReference type="CTD" id="20230861"/>
<comment type="subcellular location">
    <subcellularLocation>
        <location evidence="1">Membrane</location>
    </subcellularLocation>
</comment>
<proteinExistence type="inferred from homology"/>
<dbReference type="AlphaFoldDB" id="V4CFC9"/>
<gene>
    <name evidence="8" type="ORF">LOTGIDRAFT_112564</name>
</gene>
<keyword evidence="5 6" id="KW-0012">Acyltransferase</keyword>
<dbReference type="Proteomes" id="UP000030746">
    <property type="component" value="Unassembled WGS sequence"/>
</dbReference>
<keyword evidence="3 6" id="KW-0808">Transferase</keyword>
<dbReference type="InterPro" id="IPR002123">
    <property type="entry name" value="Plipid/glycerol_acylTrfase"/>
</dbReference>
<dbReference type="GeneID" id="20230861"/>
<dbReference type="GO" id="GO:0006631">
    <property type="term" value="P:fatty acid metabolic process"/>
    <property type="evidence" value="ECO:0007669"/>
    <property type="project" value="TreeGrafter"/>
</dbReference>
<dbReference type="HOGENOM" id="CLU_016910_1_1_1"/>
<evidence type="ECO:0000256" key="3">
    <source>
        <dbReference type="ARBA" id="ARBA00022679"/>
    </source>
</evidence>
<dbReference type="SUPFAM" id="SSF69593">
    <property type="entry name" value="Glycerol-3-phosphate (1)-acyltransferase"/>
    <property type="match status" value="1"/>
</dbReference>
<dbReference type="GO" id="GO:0004366">
    <property type="term" value="F:glycerol-3-phosphate O-acyltransferase activity"/>
    <property type="evidence" value="ECO:0007669"/>
    <property type="project" value="TreeGrafter"/>
</dbReference>
<dbReference type="Pfam" id="PF19277">
    <property type="entry name" value="GPAT_C"/>
    <property type="match status" value="1"/>
</dbReference>
<accession>V4CFC9</accession>
<evidence type="ECO:0000313" key="8">
    <source>
        <dbReference type="EMBL" id="ESP00725.1"/>
    </source>
</evidence>
<dbReference type="OMA" id="RCKHTNE"/>
<dbReference type="PANTHER" id="PTHR12563:SF23">
    <property type="entry name" value="BCDNA.GH07066"/>
    <property type="match status" value="1"/>
</dbReference>
<sequence length="763" mass="86150">MVLAKDIQTIRPFMGLCCSCLPISKQTATVDIFNQNGLHNIFDLKPFLRDSGWIQRRFPILTRTFQMNHQHHYPDVSIAVFTNNRVLEAIQKTSVITYSRNAGKDTRAIQESIIKGAKKTLIKMKASTGAWILRLTFWFLHSVLSLFLKKLIVHRGQILMLQEAASKKIPVIYLPLHRSHLDYILISFLVYNYNVRIPYVAAGDNLDIAFFNKLLRKFGGFFIRRRLDKVPGEKDIIYRTLLHTYVEELLKQGEALEFFVEGGRSRSGKSTLPKGGLLSVVAETCVKGHIPDAYIVPVSISYDKLIDGNFCREQMGLPKVSESFFRAVKAIINVFISDYGSVRMDFAQPFSLKEFLDVHKRSDGDSTCIDVTPDSPPNMTSSYPNLTSAICASPDLDRGIVENLGKHIVHTATQCTALMSTHLVCFLLLTKYRNGANINELSLSMKILVKEIREHGRDIGFSGDMSDAIHNAVGLLGSKLTSVEMDSKNQNILMVKPNLNLPHVFELAYYGNNVISVFLMESIVAIAIVYVSKNPKTKSSGEIEVTKEEIIETAAEICNILSQEFIFIPPCKNLMEELSDILEKLMISEILYQDTGFGEMLNESDRNWSRNLSAAVSWADEDDEEYDFGYEAPVPQKFKLNLTREDIQQKMKFLLSVLASCCESYLTTAKYIDVSLKTELAEDDFIKHLNHFAKSQARGSKLEYNESCALDSLKVCVKSFSKLGILESYTAGNLRILGLQSDFDTKDKLFHYIKLLEAVTVKL</sequence>
<dbReference type="GO" id="GO:0031966">
    <property type="term" value="C:mitochondrial membrane"/>
    <property type="evidence" value="ECO:0007669"/>
    <property type="project" value="TreeGrafter"/>
</dbReference>
<dbReference type="InterPro" id="IPR045520">
    <property type="entry name" value="GPAT/DHAPAT_C"/>
</dbReference>
<dbReference type="Pfam" id="PF01553">
    <property type="entry name" value="Acyltransferase"/>
    <property type="match status" value="1"/>
</dbReference>
<dbReference type="GO" id="GO:0008654">
    <property type="term" value="P:phospholipid biosynthetic process"/>
    <property type="evidence" value="ECO:0007669"/>
    <property type="project" value="TreeGrafter"/>
</dbReference>
<dbReference type="PANTHER" id="PTHR12563">
    <property type="entry name" value="GLYCEROL-3-PHOSPHATE ACYLTRANSFERASE"/>
    <property type="match status" value="1"/>
</dbReference>
<dbReference type="CDD" id="cd07993">
    <property type="entry name" value="LPLAT_DHAPAT-like"/>
    <property type="match status" value="1"/>
</dbReference>
<dbReference type="KEGG" id="lgi:LOTGIDRAFT_112564"/>